<evidence type="ECO:0000256" key="1">
    <source>
        <dbReference type="ARBA" id="ARBA00022729"/>
    </source>
</evidence>
<reference evidence="4 5" key="1">
    <citation type="submission" date="2016-07" db="EMBL/GenBank/DDBJ databases">
        <title>Pervasive Adenine N6-methylation of Active Genes in Fungi.</title>
        <authorList>
            <consortium name="DOE Joint Genome Institute"/>
            <person name="Mondo S.J."/>
            <person name="Dannebaum R.O."/>
            <person name="Kuo R.C."/>
            <person name="Labutti K."/>
            <person name="Haridas S."/>
            <person name="Kuo A."/>
            <person name="Salamov A."/>
            <person name="Ahrendt S.R."/>
            <person name="Lipzen A."/>
            <person name="Sullivan W."/>
            <person name="Andreopoulos W.B."/>
            <person name="Clum A."/>
            <person name="Lindquist E."/>
            <person name="Daum C."/>
            <person name="Ramamoorthy G.K."/>
            <person name="Gryganskyi A."/>
            <person name="Culley D."/>
            <person name="Magnuson J.K."/>
            <person name="James T.Y."/>
            <person name="O'Malley M.A."/>
            <person name="Stajich J.E."/>
            <person name="Spatafora J.W."/>
            <person name="Visel A."/>
            <person name="Grigoriev I.V."/>
        </authorList>
    </citation>
    <scope>NUCLEOTIDE SEQUENCE [LARGE SCALE GENOMIC DNA]</scope>
    <source>
        <strain evidence="4 5">JEL800</strain>
    </source>
</reference>
<dbReference type="Pfam" id="PF10342">
    <property type="entry name" value="Kre9_KNH"/>
    <property type="match status" value="1"/>
</dbReference>
<feature type="signal peptide" evidence="2">
    <location>
        <begin position="1"/>
        <end position="15"/>
    </location>
</feature>
<feature type="domain" description="Yeast cell wall synthesis Kre9/Knh1-like N-terminal" evidence="3">
    <location>
        <begin position="58"/>
        <end position="156"/>
    </location>
</feature>
<dbReference type="AlphaFoldDB" id="A0A1Y2BKH4"/>
<comment type="caution">
    <text evidence="4">The sequence shown here is derived from an EMBL/GenBank/DDBJ whole genome shotgun (WGS) entry which is preliminary data.</text>
</comment>
<dbReference type="EMBL" id="MCGO01000060">
    <property type="protein sequence ID" value="ORY35269.1"/>
    <property type="molecule type" value="Genomic_DNA"/>
</dbReference>
<name>A0A1Y2BKH4_9FUNG</name>
<dbReference type="Proteomes" id="UP000193642">
    <property type="component" value="Unassembled WGS sequence"/>
</dbReference>
<evidence type="ECO:0000313" key="4">
    <source>
        <dbReference type="EMBL" id="ORY35269.1"/>
    </source>
</evidence>
<keyword evidence="5" id="KW-1185">Reference proteome</keyword>
<sequence>MQVLSFFALAAVAAAQTSTTTVTAAVAAASTTAAAVVAPTGSDGCSTSGGGRISIINPLQGSVATANQSLTITWSSNGADAAFQSSTIGFQIVDATNSANAQLVAELVFPKPVNVADGTATAVIPASVPAGTAYGIRSTYKDTSKWSYCYSPKFTINAVPAPAVVTTTKSSAAAAGVAAVVAAAAVLAL</sequence>
<feature type="chain" id="PRO_5012417862" description="Yeast cell wall synthesis Kre9/Knh1-like N-terminal domain-containing protein" evidence="2">
    <location>
        <begin position="16"/>
        <end position="189"/>
    </location>
</feature>
<evidence type="ECO:0000313" key="5">
    <source>
        <dbReference type="Proteomes" id="UP000193642"/>
    </source>
</evidence>
<accession>A0A1Y2BKH4</accession>
<proteinExistence type="predicted"/>
<organism evidence="4 5">
    <name type="scientific">Rhizoclosmatium globosum</name>
    <dbReference type="NCBI Taxonomy" id="329046"/>
    <lineage>
        <taxon>Eukaryota</taxon>
        <taxon>Fungi</taxon>
        <taxon>Fungi incertae sedis</taxon>
        <taxon>Chytridiomycota</taxon>
        <taxon>Chytridiomycota incertae sedis</taxon>
        <taxon>Chytridiomycetes</taxon>
        <taxon>Chytridiales</taxon>
        <taxon>Chytriomycetaceae</taxon>
        <taxon>Rhizoclosmatium</taxon>
    </lineage>
</organism>
<dbReference type="InterPro" id="IPR018466">
    <property type="entry name" value="Kre9/Knh1-like_N"/>
</dbReference>
<protein>
    <recommendedName>
        <fullName evidence="3">Yeast cell wall synthesis Kre9/Knh1-like N-terminal domain-containing protein</fullName>
    </recommendedName>
</protein>
<dbReference type="OrthoDB" id="2142925at2759"/>
<keyword evidence="1 2" id="KW-0732">Signal</keyword>
<evidence type="ECO:0000256" key="2">
    <source>
        <dbReference type="SAM" id="SignalP"/>
    </source>
</evidence>
<evidence type="ECO:0000259" key="3">
    <source>
        <dbReference type="Pfam" id="PF10342"/>
    </source>
</evidence>
<gene>
    <name evidence="4" type="ORF">BCR33DRAFT_722599</name>
</gene>